<dbReference type="EMBL" id="RBZO01000017">
    <property type="protein sequence ID" value="RKQ14947.1"/>
    <property type="molecule type" value="Genomic_DNA"/>
</dbReference>
<dbReference type="OrthoDB" id="2655258at2"/>
<dbReference type="Proteomes" id="UP000281813">
    <property type="component" value="Unassembled WGS sequence"/>
</dbReference>
<dbReference type="AlphaFoldDB" id="A0A494YXQ3"/>
<reference evidence="1 2" key="1">
    <citation type="journal article" date="2015" name="Antonie Van Leeuwenhoek">
        <title>Oceanobacillus bengalensis sp. nov., a bacterium isolated from seawater of the Bay of Bengal.</title>
        <authorList>
            <person name="Yongchang O."/>
            <person name="Xiang W."/>
            <person name="Wang G."/>
        </authorList>
    </citation>
    <scope>NUCLEOTIDE SEQUENCE [LARGE SCALE GENOMIC DNA]</scope>
    <source>
        <strain evidence="1 2">MCCC 1K00260</strain>
    </source>
</reference>
<dbReference type="RefSeq" id="WP_121132032.1">
    <property type="nucleotide sequence ID" value="NZ_JBHUFK010000037.1"/>
</dbReference>
<comment type="caution">
    <text evidence="1">The sequence shown here is derived from an EMBL/GenBank/DDBJ whole genome shotgun (WGS) entry which is preliminary data.</text>
</comment>
<protein>
    <submittedName>
        <fullName evidence="1">Uncharacterized protein</fullName>
    </submittedName>
</protein>
<gene>
    <name evidence="1" type="ORF">D8M05_11850</name>
</gene>
<keyword evidence="2" id="KW-1185">Reference proteome</keyword>
<organism evidence="1 2">
    <name type="scientific">Oceanobacillus bengalensis</name>
    <dbReference type="NCBI Taxonomy" id="1435466"/>
    <lineage>
        <taxon>Bacteria</taxon>
        <taxon>Bacillati</taxon>
        <taxon>Bacillota</taxon>
        <taxon>Bacilli</taxon>
        <taxon>Bacillales</taxon>
        <taxon>Bacillaceae</taxon>
        <taxon>Oceanobacillus</taxon>
    </lineage>
</organism>
<evidence type="ECO:0000313" key="1">
    <source>
        <dbReference type="EMBL" id="RKQ14947.1"/>
    </source>
</evidence>
<proteinExistence type="predicted"/>
<name>A0A494YXQ3_9BACI</name>
<sequence length="108" mass="12406">MKAFISITGILLIFLAVSYFETPENPSGSAPNFSDETVNVVEVAKTKEQIQHTVPSIEHRLEDKKEEDGYIVETYRTYEIYKDKDGEITDIVPTSDYDHLRYKISDNN</sequence>
<accession>A0A494YXQ3</accession>
<evidence type="ECO:0000313" key="2">
    <source>
        <dbReference type="Proteomes" id="UP000281813"/>
    </source>
</evidence>